<dbReference type="Gene3D" id="3.90.550.10">
    <property type="entry name" value="Spore Coat Polysaccharide Biosynthesis Protein SpsA, Chain A"/>
    <property type="match status" value="1"/>
</dbReference>
<keyword evidence="1" id="KW-0472">Membrane</keyword>
<feature type="domain" description="Glycosyltransferase 2-like" evidence="2">
    <location>
        <begin position="19"/>
        <end position="167"/>
    </location>
</feature>
<evidence type="ECO:0000259" key="2">
    <source>
        <dbReference type="Pfam" id="PF00535"/>
    </source>
</evidence>
<evidence type="ECO:0000313" key="3">
    <source>
        <dbReference type="EMBL" id="OQB73294.1"/>
    </source>
</evidence>
<proteinExistence type="predicted"/>
<gene>
    <name evidence="3" type="primary">kfoC</name>
    <name evidence="3" type="ORF">BWX89_01028</name>
</gene>
<comment type="caution">
    <text evidence="3">The sequence shown here is derived from an EMBL/GenBank/DDBJ whole genome shotgun (WGS) entry which is preliminary data.</text>
</comment>
<keyword evidence="1" id="KW-0812">Transmembrane</keyword>
<organism evidence="3">
    <name type="scientific">candidate division TA06 bacterium ADurb.Bin131</name>
    <dbReference type="NCBI Taxonomy" id="1852827"/>
    <lineage>
        <taxon>Bacteria</taxon>
        <taxon>Bacteria division TA06</taxon>
    </lineage>
</organism>
<accession>A0A1V6C8T7</accession>
<dbReference type="PANTHER" id="PTHR22916">
    <property type="entry name" value="GLYCOSYLTRANSFERASE"/>
    <property type="match status" value="1"/>
</dbReference>
<name>A0A1V6C8T7_UNCT6</name>
<dbReference type="Proteomes" id="UP000485562">
    <property type="component" value="Unassembled WGS sequence"/>
</dbReference>
<protein>
    <submittedName>
        <fullName evidence="3">Chondroitin synthase</fullName>
    </submittedName>
</protein>
<feature type="transmembrane region" description="Helical" evidence="1">
    <location>
        <begin position="340"/>
        <end position="363"/>
    </location>
</feature>
<sequence>MEKKTKNKKGSINQQPLVTIGIPTYNSGNYIGRCLESILRQTYTNLEIIVSDNGSTDDTERIVRSYKDTRVIFNRNSANLFCYGNYNVIIKLAKGEFLAIYHSDDIYDPFIVQKEVEFLQNHSRVPAVFTQAYIINSKDKIIGERRFPEIFSGMDIIDFKIAYNGFLRYGDFLMCPSAMFVKKIFSEVGPFKEENFFASSQSEEWSQFIRKYNISRDMIFKANDLEMWLRILQKFPIGILHENLMYYRVYFNQSGQQHIVSSVNFFIVMDYYSVYARKKNIISESSWRKYEIRKIQERFLEGQNFLSAGNFLEAQKQFKDFIKSRYFFNFCLSFKDLWHLFWSFLVIYGITLKLGPFFQKVLAYRIARRNKKMELF</sequence>
<dbReference type="InterPro" id="IPR001173">
    <property type="entry name" value="Glyco_trans_2-like"/>
</dbReference>
<dbReference type="Pfam" id="PF00535">
    <property type="entry name" value="Glycos_transf_2"/>
    <property type="match status" value="1"/>
</dbReference>
<dbReference type="CDD" id="cd00761">
    <property type="entry name" value="Glyco_tranf_GTA_type"/>
    <property type="match status" value="1"/>
</dbReference>
<dbReference type="SUPFAM" id="SSF53448">
    <property type="entry name" value="Nucleotide-diphospho-sugar transferases"/>
    <property type="match status" value="1"/>
</dbReference>
<reference evidence="3" key="1">
    <citation type="submission" date="2017-02" db="EMBL/GenBank/DDBJ databases">
        <title>Delving into the versatile metabolic prowess of the omnipresent phylum Bacteroidetes.</title>
        <authorList>
            <person name="Nobu M.K."/>
            <person name="Mei R."/>
            <person name="Narihiro T."/>
            <person name="Kuroda K."/>
            <person name="Liu W.-T."/>
        </authorList>
    </citation>
    <scope>NUCLEOTIDE SEQUENCE</scope>
    <source>
        <strain evidence="3">ADurb.Bin131</strain>
    </source>
</reference>
<dbReference type="InterPro" id="IPR029044">
    <property type="entry name" value="Nucleotide-diphossugar_trans"/>
</dbReference>
<keyword evidence="1" id="KW-1133">Transmembrane helix</keyword>
<dbReference type="GO" id="GO:0016758">
    <property type="term" value="F:hexosyltransferase activity"/>
    <property type="evidence" value="ECO:0007669"/>
    <property type="project" value="UniProtKB-ARBA"/>
</dbReference>
<dbReference type="PANTHER" id="PTHR22916:SF3">
    <property type="entry name" value="UDP-GLCNAC:BETAGAL BETA-1,3-N-ACETYLGLUCOSAMINYLTRANSFERASE-LIKE PROTEIN 1"/>
    <property type="match status" value="1"/>
</dbReference>
<dbReference type="EMBL" id="MWDQ01000087">
    <property type="protein sequence ID" value="OQB73294.1"/>
    <property type="molecule type" value="Genomic_DNA"/>
</dbReference>
<evidence type="ECO:0000256" key="1">
    <source>
        <dbReference type="SAM" id="Phobius"/>
    </source>
</evidence>
<dbReference type="AlphaFoldDB" id="A0A1V6C8T7"/>